<sequence>MSTETNEEHQNVPREEGQRGNSVSISATTGISDLEQKTFTRSEIKRLTALLHLRSNELSSEDVVERDGANPCSSPSSFLRLEGSTSGSLKIHGDERDNLHAAISKPMVTSRVLEEEIASPAELAKAYMGSRPSKIALRQDLGITSSYGREEALTSSQSAFQHEGKMALKRRSSVLDDDIGLGGPLRRTRQKSNLLTLRDKRELGCTALQ</sequence>
<evidence type="ECO:0000313" key="3">
    <source>
        <dbReference type="Proteomes" id="UP001151760"/>
    </source>
</evidence>
<feature type="compositionally biased region" description="Basic and acidic residues" evidence="1">
    <location>
        <begin position="1"/>
        <end position="18"/>
    </location>
</feature>
<gene>
    <name evidence="2" type="ORF">Tco_0842835</name>
</gene>
<dbReference type="PANTHER" id="PTHR33416">
    <property type="entry name" value="NUCLEAR PORE COMPLEX PROTEIN NUP1"/>
    <property type="match status" value="1"/>
</dbReference>
<dbReference type="PANTHER" id="PTHR33416:SF20">
    <property type="entry name" value="NUCLEAR PORE COMPLEX PROTEIN NUP1"/>
    <property type="match status" value="1"/>
</dbReference>
<evidence type="ECO:0000313" key="2">
    <source>
        <dbReference type="EMBL" id="GJT08373.1"/>
    </source>
</evidence>
<protein>
    <submittedName>
        <fullName evidence="2">Uncharacterized protein</fullName>
    </submittedName>
</protein>
<name>A0ABQ5B4B2_9ASTR</name>
<keyword evidence="3" id="KW-1185">Reference proteome</keyword>
<reference evidence="2" key="2">
    <citation type="submission" date="2022-01" db="EMBL/GenBank/DDBJ databases">
        <authorList>
            <person name="Yamashiro T."/>
            <person name="Shiraishi A."/>
            <person name="Satake H."/>
            <person name="Nakayama K."/>
        </authorList>
    </citation>
    <scope>NUCLEOTIDE SEQUENCE</scope>
</reference>
<comment type="caution">
    <text evidence="2">The sequence shown here is derived from an EMBL/GenBank/DDBJ whole genome shotgun (WGS) entry which is preliminary data.</text>
</comment>
<organism evidence="2 3">
    <name type="scientific">Tanacetum coccineum</name>
    <dbReference type="NCBI Taxonomy" id="301880"/>
    <lineage>
        <taxon>Eukaryota</taxon>
        <taxon>Viridiplantae</taxon>
        <taxon>Streptophyta</taxon>
        <taxon>Embryophyta</taxon>
        <taxon>Tracheophyta</taxon>
        <taxon>Spermatophyta</taxon>
        <taxon>Magnoliopsida</taxon>
        <taxon>eudicotyledons</taxon>
        <taxon>Gunneridae</taxon>
        <taxon>Pentapetalae</taxon>
        <taxon>asterids</taxon>
        <taxon>campanulids</taxon>
        <taxon>Asterales</taxon>
        <taxon>Asteraceae</taxon>
        <taxon>Asteroideae</taxon>
        <taxon>Anthemideae</taxon>
        <taxon>Anthemidinae</taxon>
        <taxon>Tanacetum</taxon>
    </lineage>
</organism>
<reference evidence="2" key="1">
    <citation type="journal article" date="2022" name="Int. J. Mol. Sci.">
        <title>Draft Genome of Tanacetum Coccineum: Genomic Comparison of Closely Related Tanacetum-Family Plants.</title>
        <authorList>
            <person name="Yamashiro T."/>
            <person name="Shiraishi A."/>
            <person name="Nakayama K."/>
            <person name="Satake H."/>
        </authorList>
    </citation>
    <scope>NUCLEOTIDE SEQUENCE</scope>
</reference>
<feature type="compositionally biased region" description="Polar residues" evidence="1">
    <location>
        <begin position="19"/>
        <end position="33"/>
    </location>
</feature>
<feature type="compositionally biased region" description="Polar residues" evidence="1">
    <location>
        <begin position="71"/>
        <end position="81"/>
    </location>
</feature>
<feature type="region of interest" description="Disordered" evidence="1">
    <location>
        <begin position="1"/>
        <end position="38"/>
    </location>
</feature>
<evidence type="ECO:0000256" key="1">
    <source>
        <dbReference type="SAM" id="MobiDB-lite"/>
    </source>
</evidence>
<feature type="region of interest" description="Disordered" evidence="1">
    <location>
        <begin position="58"/>
        <end position="81"/>
    </location>
</feature>
<accession>A0ABQ5B4B2</accession>
<dbReference type="Proteomes" id="UP001151760">
    <property type="component" value="Unassembled WGS sequence"/>
</dbReference>
<proteinExistence type="predicted"/>
<dbReference type="EMBL" id="BQNB010012825">
    <property type="protein sequence ID" value="GJT08373.1"/>
    <property type="molecule type" value="Genomic_DNA"/>
</dbReference>